<keyword evidence="4" id="KW-1185">Reference proteome</keyword>
<dbReference type="AlphaFoldDB" id="A0A9W6H3Z3"/>
<evidence type="ECO:0000313" key="3">
    <source>
        <dbReference type="EMBL" id="GLJ61709.1"/>
    </source>
</evidence>
<dbReference type="Pfam" id="PF03537">
    <property type="entry name" value="Glyco_hydro_114"/>
    <property type="match status" value="1"/>
</dbReference>
<evidence type="ECO:0000259" key="2">
    <source>
        <dbReference type="Pfam" id="PF03537"/>
    </source>
</evidence>
<evidence type="ECO:0000313" key="4">
    <source>
        <dbReference type="Proteomes" id="UP001142462"/>
    </source>
</evidence>
<dbReference type="InterPro" id="IPR013785">
    <property type="entry name" value="Aldolase_TIM"/>
</dbReference>
<accession>A0A9W6H3Z3</accession>
<dbReference type="RefSeq" id="WP_271173418.1">
    <property type="nucleotide sequence ID" value="NZ_BSEJ01000008.1"/>
</dbReference>
<dbReference type="EMBL" id="BSEJ01000008">
    <property type="protein sequence ID" value="GLJ61709.1"/>
    <property type="molecule type" value="Genomic_DNA"/>
</dbReference>
<dbReference type="PANTHER" id="PTHR35273:SF2">
    <property type="entry name" value="ALPHA-GALACTOSIDASE"/>
    <property type="match status" value="1"/>
</dbReference>
<gene>
    <name evidence="3" type="ORF">GCM10017576_18390</name>
</gene>
<reference evidence="3" key="1">
    <citation type="journal article" date="2014" name="Int. J. Syst. Evol. Microbiol.">
        <title>Complete genome sequence of Corynebacterium casei LMG S-19264T (=DSM 44701T), isolated from a smear-ripened cheese.</title>
        <authorList>
            <consortium name="US DOE Joint Genome Institute (JGI-PGF)"/>
            <person name="Walter F."/>
            <person name="Albersmeier A."/>
            <person name="Kalinowski J."/>
            <person name="Ruckert C."/>
        </authorList>
    </citation>
    <scope>NUCLEOTIDE SEQUENCE</scope>
    <source>
        <strain evidence="3">VKM Ac-1020</strain>
    </source>
</reference>
<feature type="domain" description="Glycoside-hydrolase family GH114 TIM-barrel" evidence="2">
    <location>
        <begin position="37"/>
        <end position="256"/>
    </location>
</feature>
<dbReference type="PANTHER" id="PTHR35273">
    <property type="entry name" value="ALPHA-1,4 POLYGALACTOSAMINIDASE, PUTATIVE (AFU_ORTHOLOGUE AFUA_3G07890)-RELATED"/>
    <property type="match status" value="1"/>
</dbReference>
<dbReference type="PROSITE" id="PS51257">
    <property type="entry name" value="PROKAR_LIPOPROTEIN"/>
    <property type="match status" value="1"/>
</dbReference>
<protein>
    <recommendedName>
        <fullName evidence="2">Glycoside-hydrolase family GH114 TIM-barrel domain-containing protein</fullName>
    </recommendedName>
</protein>
<reference evidence="3" key="2">
    <citation type="submission" date="2023-01" db="EMBL/GenBank/DDBJ databases">
        <authorList>
            <person name="Sun Q."/>
            <person name="Evtushenko L."/>
        </authorList>
    </citation>
    <scope>NUCLEOTIDE SEQUENCE</scope>
    <source>
        <strain evidence="3">VKM Ac-1020</strain>
    </source>
</reference>
<feature type="chain" id="PRO_5041000506" description="Glycoside-hydrolase family GH114 TIM-barrel domain-containing protein" evidence="1">
    <location>
        <begin position="24"/>
        <end position="284"/>
    </location>
</feature>
<proteinExistence type="predicted"/>
<organism evidence="3 4">
    <name type="scientific">Microbacterium barkeri</name>
    <dbReference type="NCBI Taxonomy" id="33917"/>
    <lineage>
        <taxon>Bacteria</taxon>
        <taxon>Bacillati</taxon>
        <taxon>Actinomycetota</taxon>
        <taxon>Actinomycetes</taxon>
        <taxon>Micrococcales</taxon>
        <taxon>Microbacteriaceae</taxon>
        <taxon>Microbacterium</taxon>
    </lineage>
</organism>
<comment type="caution">
    <text evidence="3">The sequence shown here is derived from an EMBL/GenBank/DDBJ whole genome shotgun (WGS) entry which is preliminary data.</text>
</comment>
<dbReference type="Gene3D" id="3.20.20.70">
    <property type="entry name" value="Aldolase class I"/>
    <property type="match status" value="1"/>
</dbReference>
<dbReference type="InterPro" id="IPR017853">
    <property type="entry name" value="GH"/>
</dbReference>
<dbReference type="Proteomes" id="UP001142462">
    <property type="component" value="Unassembled WGS sequence"/>
</dbReference>
<sequence length="284" mass="30570">MRRTGGAAALLAAAALVAGCAAADDGIRLPPPDGVLDYQLGGAYAPAPEVTIVVRDRTEAPADGAYGVCYVNLFQTQPDPASGPDPALEGTTAWWDAVHPELLLRDADGTLVVDEEWNEALFDIRTAAAREALLQIQSAWLRGCADDGYDAVEPDNLDQHERSHGLQTLDHALAYMSEVIPLAHRLGLAVAQKNTAELGASGPELGFDFAVAEECELHDECADYRYPGRVLEIEYDDTGVVERDGITRTAFEWACARRAGDHPITLRDRDATPRGDPAHVFAHC</sequence>
<dbReference type="SUPFAM" id="SSF51445">
    <property type="entry name" value="(Trans)glycosidases"/>
    <property type="match status" value="1"/>
</dbReference>
<keyword evidence="1" id="KW-0732">Signal</keyword>
<dbReference type="InterPro" id="IPR004352">
    <property type="entry name" value="GH114_TIM-barrel"/>
</dbReference>
<name>A0A9W6H3Z3_9MICO</name>
<feature type="signal peptide" evidence="1">
    <location>
        <begin position="1"/>
        <end position="23"/>
    </location>
</feature>
<evidence type="ECO:0000256" key="1">
    <source>
        <dbReference type="SAM" id="SignalP"/>
    </source>
</evidence>